<dbReference type="OMA" id="DAGAWNR"/>
<dbReference type="RefSeq" id="XP_035659435.1">
    <property type="nucleotide sequence ID" value="XM_035803542.1"/>
</dbReference>
<evidence type="ECO:0000256" key="2">
    <source>
        <dbReference type="ARBA" id="ARBA00022737"/>
    </source>
</evidence>
<evidence type="ECO:0000256" key="4">
    <source>
        <dbReference type="PROSITE-ProRule" id="PRU00504"/>
    </source>
</evidence>
<gene>
    <name evidence="6" type="primary">LOC118404468</name>
</gene>
<keyword evidence="2" id="KW-0677">Repeat</keyword>
<dbReference type="SUPFAM" id="SSF101898">
    <property type="entry name" value="NHL repeat"/>
    <property type="match status" value="1"/>
</dbReference>
<dbReference type="Pfam" id="PF01436">
    <property type="entry name" value="NHL"/>
    <property type="match status" value="1"/>
</dbReference>
<reference evidence="5" key="1">
    <citation type="journal article" date="2020" name="Nat. Ecol. Evol.">
        <title>Deeply conserved synteny resolves early events in vertebrate evolution.</title>
        <authorList>
            <person name="Simakov O."/>
            <person name="Marletaz F."/>
            <person name="Yue J.X."/>
            <person name="O'Connell B."/>
            <person name="Jenkins J."/>
            <person name="Brandt A."/>
            <person name="Calef R."/>
            <person name="Tung C.H."/>
            <person name="Huang T.K."/>
            <person name="Schmutz J."/>
            <person name="Satoh N."/>
            <person name="Yu J.K."/>
            <person name="Putnam N.H."/>
            <person name="Green R.E."/>
            <person name="Rokhsar D.S."/>
        </authorList>
    </citation>
    <scope>NUCLEOTIDE SEQUENCE [LARGE SCALE GENOMIC DNA]</scope>
    <source>
        <strain evidence="5">S238N-H82</strain>
    </source>
</reference>
<dbReference type="PANTHER" id="PTHR10680:SF28">
    <property type="entry name" value="SMP-30_GLUCONOLACTONASE_LRE-LIKE REGION DOMAIN-CONTAINING PROTEIN"/>
    <property type="match status" value="1"/>
</dbReference>
<protein>
    <submittedName>
        <fullName evidence="6">Tripartite motif-containing protein 3-like</fullName>
    </submittedName>
</protein>
<reference evidence="6" key="2">
    <citation type="submission" date="2025-08" db="UniProtKB">
        <authorList>
            <consortium name="RefSeq"/>
        </authorList>
    </citation>
    <scope>IDENTIFICATION</scope>
    <source>
        <strain evidence="6">S238N-H82</strain>
        <tissue evidence="6">Testes</tissue>
    </source>
</reference>
<dbReference type="GeneID" id="118404468"/>
<keyword evidence="3" id="KW-0325">Glycoprotein</keyword>
<dbReference type="KEGG" id="bfo:118404468"/>
<evidence type="ECO:0000256" key="3">
    <source>
        <dbReference type="ARBA" id="ARBA00023180"/>
    </source>
</evidence>
<evidence type="ECO:0000313" key="6">
    <source>
        <dbReference type="RefSeq" id="XP_035659435.1"/>
    </source>
</evidence>
<name>A0A9J7HJC4_BRAFL</name>
<dbReference type="PROSITE" id="PS51125">
    <property type="entry name" value="NHL"/>
    <property type="match status" value="2"/>
</dbReference>
<evidence type="ECO:0000313" key="5">
    <source>
        <dbReference type="Proteomes" id="UP000001554"/>
    </source>
</evidence>
<dbReference type="GO" id="GO:0005576">
    <property type="term" value="C:extracellular region"/>
    <property type="evidence" value="ECO:0000318"/>
    <property type="project" value="GO_Central"/>
</dbReference>
<evidence type="ECO:0000256" key="1">
    <source>
        <dbReference type="ARBA" id="ARBA00022729"/>
    </source>
</evidence>
<proteinExistence type="predicted"/>
<keyword evidence="1" id="KW-0732">Signal</keyword>
<feature type="repeat" description="NHL" evidence="4">
    <location>
        <begin position="86"/>
        <end position="119"/>
    </location>
</feature>
<dbReference type="OrthoDB" id="342730at2759"/>
<dbReference type="FunFam" id="2.120.10.30:FF:000096">
    <property type="entry name" value="Uncharacterized protein"/>
    <property type="match status" value="1"/>
</dbReference>
<feature type="repeat" description="NHL" evidence="4">
    <location>
        <begin position="123"/>
        <end position="166"/>
    </location>
</feature>
<dbReference type="AlphaFoldDB" id="A0A9J7HJC4"/>
<dbReference type="InterPro" id="IPR001258">
    <property type="entry name" value="NHL_repeat"/>
</dbReference>
<dbReference type="PANTHER" id="PTHR10680">
    <property type="entry name" value="PEPTIDYL-GLYCINE ALPHA-AMIDATING MONOOXYGENASE"/>
    <property type="match status" value="1"/>
</dbReference>
<dbReference type="Gene3D" id="2.120.10.30">
    <property type="entry name" value="TolB, C-terminal domain"/>
    <property type="match status" value="2"/>
</dbReference>
<sequence length="205" mass="22721">MQPYDVCMDTNGTLWVVGEGETADHVVQYSTDGTAMAGFNLKKSIYFRGIAVDMRTNHILVTDADQGEVEVFRPDGSLVRTVRHPRGEMTRPTYITVDGEGNFLVSDWDTHCVYVYDESGKFLFQFGGEGSGEGQLTGPAGICTDSSGHILAADYDNKRVQIFTRHGKFVRTFRTRFKPNGLTVGPEGQLVVTSHNHTVTVFPNY</sequence>
<dbReference type="CDD" id="cd05819">
    <property type="entry name" value="NHL"/>
    <property type="match status" value="1"/>
</dbReference>
<dbReference type="InterPro" id="IPR011042">
    <property type="entry name" value="6-blade_b-propeller_TolB-like"/>
</dbReference>
<organism evidence="5 6">
    <name type="scientific">Branchiostoma floridae</name>
    <name type="common">Florida lancelet</name>
    <name type="synonym">Amphioxus</name>
    <dbReference type="NCBI Taxonomy" id="7739"/>
    <lineage>
        <taxon>Eukaryota</taxon>
        <taxon>Metazoa</taxon>
        <taxon>Chordata</taxon>
        <taxon>Cephalochordata</taxon>
        <taxon>Leptocardii</taxon>
        <taxon>Amphioxiformes</taxon>
        <taxon>Branchiostomatidae</taxon>
        <taxon>Branchiostoma</taxon>
    </lineage>
</organism>
<dbReference type="Proteomes" id="UP000001554">
    <property type="component" value="Chromosome 17"/>
</dbReference>
<accession>A0A9J7HJC4</accession>
<keyword evidence="5" id="KW-1185">Reference proteome</keyword>